<dbReference type="InterPro" id="IPR023211">
    <property type="entry name" value="DNA_pol_palm_dom_sf"/>
</dbReference>
<keyword evidence="4" id="KW-0548">Nucleotidyltransferase</keyword>
<gene>
    <name evidence="9" type="ORF">SSOP1_1578</name>
</gene>
<dbReference type="SUPFAM" id="SSF56672">
    <property type="entry name" value="DNA/RNA polymerases"/>
    <property type="match status" value="1"/>
</dbReference>
<accession>A0A157T1A0</accession>
<feature type="domain" description="DNA-directed DNA polymerase family B multifunctional" evidence="8">
    <location>
        <begin position="259"/>
        <end position="389"/>
    </location>
</feature>
<dbReference type="EC" id="2.7.7.7" evidence="2"/>
<evidence type="ECO:0000259" key="8">
    <source>
        <dbReference type="Pfam" id="PF00136"/>
    </source>
</evidence>
<evidence type="ECO:0000313" key="9">
    <source>
        <dbReference type="EMBL" id="SAI85132.1"/>
    </source>
</evidence>
<dbReference type="PANTHER" id="PTHR10322">
    <property type="entry name" value="DNA POLYMERASE CATALYTIC SUBUNIT"/>
    <property type="match status" value="1"/>
</dbReference>
<keyword evidence="5" id="KW-0239">DNA-directed DNA polymerase</keyword>
<name>A0A157T1A0_SACSO</name>
<evidence type="ECO:0000256" key="1">
    <source>
        <dbReference type="ARBA" id="ARBA00005755"/>
    </source>
</evidence>
<dbReference type="PANTHER" id="PTHR10322:SF23">
    <property type="entry name" value="DNA POLYMERASE DELTA CATALYTIC SUBUNIT"/>
    <property type="match status" value="1"/>
</dbReference>
<comment type="similarity">
    <text evidence="1">Belongs to the DNA polymerase type-B family.</text>
</comment>
<dbReference type="PATRIC" id="fig|2287.9.peg.1646"/>
<dbReference type="InterPro" id="IPR006172">
    <property type="entry name" value="DNA-dir_DNA_pol_B"/>
</dbReference>
<organism evidence="9 10">
    <name type="scientific">Saccharolobus solfataricus</name>
    <name type="common">Sulfolobus solfataricus</name>
    <dbReference type="NCBI Taxonomy" id="2287"/>
    <lineage>
        <taxon>Archaea</taxon>
        <taxon>Thermoproteota</taxon>
        <taxon>Thermoprotei</taxon>
        <taxon>Sulfolobales</taxon>
        <taxon>Sulfolobaceae</taxon>
        <taxon>Saccharolobus</taxon>
    </lineage>
</organism>
<evidence type="ECO:0000256" key="7">
    <source>
        <dbReference type="ARBA" id="ARBA00049244"/>
    </source>
</evidence>
<dbReference type="GO" id="GO:0006261">
    <property type="term" value="P:DNA-templated DNA replication"/>
    <property type="evidence" value="ECO:0007669"/>
    <property type="project" value="TreeGrafter"/>
</dbReference>
<sequence>MGFGGGMREMEEYVLDAYPIKGGVKLFLSNFKEKTIRTTFPVYTITDNPDIVLQHPEVRYYEKEKWKTLDGKEVKVYRFEVESLDAYYYMRKRLNVVNETPTVLSQTLYRLGIKPFRRFRSSDDEFPKVTIARVVPLDWYGESLKGKVFEVKINNEVRRFYEKPEVEVDIAECLGEACNYVKSNVKIRIEKKRSPVSAKGLIEWSFISLTPIHEIAYATIGKVLTINEAWVAFKRRIIIPKVVPRVEKLRRLEDIMMVDKGGLILFPQPGCYDNVYQVDFSSMYPSLIVKHNISAETVEACDDIKTELHSICLKEKGIIPEALQWLIERKSELKKIDEERAEAIKWILVASFGYLGYRNSLFGKIEAYEMVTYLARKTLRRTMEIAEEMGLRVLHGIIDSLVVKGDNVDKFIEKVEKETGLRLDYKRYNWIIFTITRNNTPYPTRYIANMNGEMIAKGLIRENMPNIVKSFLEDVLREFSSAKTCSDVKKLRIRDLFEHYRKRAINGEPIDYVIWIKDVPYVRGIKGFYEARLGYMGRDVNYYINYLKRVYEDVEEVMSRC</sequence>
<proteinExistence type="inferred from homology"/>
<protein>
    <recommendedName>
        <fullName evidence="2">DNA-directed DNA polymerase</fullName>
        <ecNumber evidence="2">2.7.7.7</ecNumber>
    </recommendedName>
</protein>
<evidence type="ECO:0000256" key="2">
    <source>
        <dbReference type="ARBA" id="ARBA00012417"/>
    </source>
</evidence>
<evidence type="ECO:0000256" key="4">
    <source>
        <dbReference type="ARBA" id="ARBA00022695"/>
    </source>
</evidence>
<keyword evidence="6" id="KW-0238">DNA-binding</keyword>
<dbReference type="AlphaFoldDB" id="A0A157T1A0"/>
<dbReference type="Pfam" id="PF00136">
    <property type="entry name" value="DNA_pol_B"/>
    <property type="match status" value="1"/>
</dbReference>
<comment type="catalytic activity">
    <reaction evidence="7">
        <text>DNA(n) + a 2'-deoxyribonucleoside 5'-triphosphate = DNA(n+1) + diphosphate</text>
        <dbReference type="Rhea" id="RHEA:22508"/>
        <dbReference type="Rhea" id="RHEA-COMP:17339"/>
        <dbReference type="Rhea" id="RHEA-COMP:17340"/>
        <dbReference type="ChEBI" id="CHEBI:33019"/>
        <dbReference type="ChEBI" id="CHEBI:61560"/>
        <dbReference type="ChEBI" id="CHEBI:173112"/>
        <dbReference type="EC" id="2.7.7.7"/>
    </reaction>
</comment>
<dbReference type="GO" id="GO:0003887">
    <property type="term" value="F:DNA-directed DNA polymerase activity"/>
    <property type="evidence" value="ECO:0007669"/>
    <property type="project" value="UniProtKB-KW"/>
</dbReference>
<dbReference type="InterPro" id="IPR006134">
    <property type="entry name" value="DNA-dir_DNA_pol_B_multi_dom"/>
</dbReference>
<evidence type="ECO:0000256" key="6">
    <source>
        <dbReference type="ARBA" id="ARBA00023125"/>
    </source>
</evidence>
<dbReference type="Proteomes" id="UP000076770">
    <property type="component" value="Chromosome i"/>
</dbReference>
<dbReference type="SMART" id="SM00486">
    <property type="entry name" value="POLBc"/>
    <property type="match status" value="1"/>
</dbReference>
<dbReference type="InterPro" id="IPR050240">
    <property type="entry name" value="DNA_pol_type-B"/>
</dbReference>
<dbReference type="EMBL" id="LT549890">
    <property type="protein sequence ID" value="SAI85132.1"/>
    <property type="molecule type" value="Genomic_DNA"/>
</dbReference>
<dbReference type="GO" id="GO:0000166">
    <property type="term" value="F:nucleotide binding"/>
    <property type="evidence" value="ECO:0007669"/>
    <property type="project" value="InterPro"/>
</dbReference>
<dbReference type="Gene3D" id="3.90.1600.10">
    <property type="entry name" value="Palm domain of DNA polymerase"/>
    <property type="match status" value="1"/>
</dbReference>
<dbReference type="Gene3D" id="1.10.287.690">
    <property type="entry name" value="Helix hairpin bin"/>
    <property type="match status" value="1"/>
</dbReference>
<keyword evidence="3" id="KW-0808">Transferase</keyword>
<evidence type="ECO:0000313" key="10">
    <source>
        <dbReference type="Proteomes" id="UP000076770"/>
    </source>
</evidence>
<dbReference type="InterPro" id="IPR043502">
    <property type="entry name" value="DNA/RNA_pol_sf"/>
</dbReference>
<dbReference type="GO" id="GO:0003677">
    <property type="term" value="F:DNA binding"/>
    <property type="evidence" value="ECO:0007669"/>
    <property type="project" value="UniProtKB-KW"/>
</dbReference>
<evidence type="ECO:0000256" key="5">
    <source>
        <dbReference type="ARBA" id="ARBA00022932"/>
    </source>
</evidence>
<reference evidence="10" key="1">
    <citation type="submission" date="2016-04" db="EMBL/GenBank/DDBJ databases">
        <authorList>
            <person name="Shah S.A."/>
            <person name="Garrett R.A."/>
        </authorList>
    </citation>
    <scope>NUCLEOTIDE SEQUENCE [LARGE SCALE GENOMIC DNA]</scope>
    <source>
        <strain evidence="10">ATCC 35091 / DSM 1616 / JCM 8930 / NBRC 15331 / P1</strain>
    </source>
</reference>
<dbReference type="CDD" id="cd05531">
    <property type="entry name" value="POLBc_B2"/>
    <property type="match status" value="1"/>
</dbReference>
<evidence type="ECO:0000256" key="3">
    <source>
        <dbReference type="ARBA" id="ARBA00022679"/>
    </source>
</evidence>